<organism evidence="1 2">
    <name type="scientific">Trypanosoma rangeli</name>
    <dbReference type="NCBI Taxonomy" id="5698"/>
    <lineage>
        <taxon>Eukaryota</taxon>
        <taxon>Discoba</taxon>
        <taxon>Euglenozoa</taxon>
        <taxon>Kinetoplastea</taxon>
        <taxon>Metakinetoplastina</taxon>
        <taxon>Trypanosomatida</taxon>
        <taxon>Trypanosomatidae</taxon>
        <taxon>Trypanosoma</taxon>
        <taxon>Herpetosoma</taxon>
    </lineage>
</organism>
<dbReference type="AlphaFoldDB" id="A0A422MT96"/>
<dbReference type="RefSeq" id="XP_029233685.1">
    <property type="nucleotide sequence ID" value="XM_029386451.1"/>
</dbReference>
<evidence type="ECO:0000313" key="1">
    <source>
        <dbReference type="EMBL" id="RNE96448.1"/>
    </source>
</evidence>
<comment type="caution">
    <text evidence="1">The sequence shown here is derived from an EMBL/GenBank/DDBJ whole genome shotgun (WGS) entry which is preliminary data.</text>
</comment>
<proteinExistence type="predicted"/>
<gene>
    <name evidence="1" type="ORF">TraAM80_09788</name>
</gene>
<keyword evidence="2" id="KW-1185">Reference proteome</keyword>
<evidence type="ECO:0000313" key="2">
    <source>
        <dbReference type="Proteomes" id="UP000283634"/>
    </source>
</evidence>
<dbReference type="Proteomes" id="UP000283634">
    <property type="component" value="Unassembled WGS sequence"/>
</dbReference>
<accession>A0A422MT96</accession>
<dbReference type="EMBL" id="MKGL01000688">
    <property type="protein sequence ID" value="RNE96448.1"/>
    <property type="molecule type" value="Genomic_DNA"/>
</dbReference>
<dbReference type="GeneID" id="40333721"/>
<name>A0A422MT96_TRYRA</name>
<feature type="non-terminal residue" evidence="1">
    <location>
        <position position="1"/>
    </location>
</feature>
<sequence length="133" mass="14677">VSARRGVFNKMGKLSLTSCRGGNYLRAARCECANQHTWRVCDAVAPPGAAQRKEEENIARFFWAGRCVTAGWRHRMEAYMPCVVVEAVSCFFLSLAEVLHFHEHRGAAGRRAIAAGLLVAVVSLRELVFVAAE</sequence>
<protein>
    <submittedName>
        <fullName evidence="1">Uncharacterized protein</fullName>
    </submittedName>
</protein>
<reference evidence="1 2" key="1">
    <citation type="journal article" date="2018" name="BMC Genomics">
        <title>Genomic comparison of Trypanosoma conorhini and Trypanosoma rangeli to Trypanosoma cruzi strains of high and low virulence.</title>
        <authorList>
            <person name="Bradwell K.R."/>
            <person name="Koparde V.N."/>
            <person name="Matveyev A.V."/>
            <person name="Serrano M.G."/>
            <person name="Alves J.M."/>
            <person name="Parikh H."/>
            <person name="Huang B."/>
            <person name="Lee V."/>
            <person name="Espinosa-Alvarez O."/>
            <person name="Ortiz P.A."/>
            <person name="Costa-Martins A.G."/>
            <person name="Teixeira M.M."/>
            <person name="Buck G.A."/>
        </authorList>
    </citation>
    <scope>NUCLEOTIDE SEQUENCE [LARGE SCALE GENOMIC DNA]</scope>
    <source>
        <strain evidence="1 2">AM80</strain>
    </source>
</reference>